<feature type="region of interest" description="Disordered" evidence="1">
    <location>
        <begin position="1"/>
        <end position="43"/>
    </location>
</feature>
<proteinExistence type="predicted"/>
<evidence type="ECO:0000313" key="2">
    <source>
        <dbReference type="EMBL" id="GES99975.1"/>
    </source>
</evidence>
<reference evidence="2" key="1">
    <citation type="submission" date="2019-10" db="EMBL/GenBank/DDBJ databases">
        <title>Conservation and host-specific expression of non-tandemly repeated heterogenous ribosome RNA gene in arbuscular mycorrhizal fungi.</title>
        <authorList>
            <person name="Maeda T."/>
            <person name="Kobayashi Y."/>
            <person name="Nakagawa T."/>
            <person name="Ezawa T."/>
            <person name="Yamaguchi K."/>
            <person name="Bino T."/>
            <person name="Nishimoto Y."/>
            <person name="Shigenobu S."/>
            <person name="Kawaguchi M."/>
        </authorList>
    </citation>
    <scope>NUCLEOTIDE SEQUENCE</scope>
    <source>
        <strain evidence="2">HR1</strain>
    </source>
</reference>
<comment type="caution">
    <text evidence="2">The sequence shown here is derived from an EMBL/GenBank/DDBJ whole genome shotgun (WGS) entry which is preliminary data.</text>
</comment>
<sequence length="459" mass="52882">MPRPPKPIKRSILENRKAKFTQNERDLENTKFKTSEATSKNEKLDDEPVFNLVLTPDILRDLENPSEKISLERKPVLSTKFNSVKSSPAIEISSSSGEEELFYHLSSSREVRCSFPTKALSSSEDNKKSLLGVNSSLANTNELSKRRNLSTPKRHKSKMFLIEQKPKKEVEMNSEDSESDPFGFRKAEKRNMKRKGQSKFSDDSEKFDVTTISTYSNYNDNVQSEMTSRSISLNKENDIKGSGDLCEIGKEDWIQRSQESKDYNASIEDRNDDNQVDDRKDDDQVDNDNSQPIHDDHLSTEIDKESLEVTPIKTPRDKNKKEEKKTPNAMSSKVRKTSNITKTADLVSLLPPRRRQLKRASKDKVDKYSDTQSDYEGEVTSLGEDASSNYKKKTQKRKLQKLGKIANEKSEKRKTRKIKKEPLTCESRELDEKIKQERTKRTRHTEEIDKFVLVEEAVR</sequence>
<dbReference type="Proteomes" id="UP000615446">
    <property type="component" value="Unassembled WGS sequence"/>
</dbReference>
<evidence type="ECO:0000256" key="1">
    <source>
        <dbReference type="SAM" id="MobiDB-lite"/>
    </source>
</evidence>
<feature type="compositionally biased region" description="Basic and acidic residues" evidence="1">
    <location>
        <begin position="314"/>
        <end position="326"/>
    </location>
</feature>
<evidence type="ECO:0000313" key="3">
    <source>
        <dbReference type="Proteomes" id="UP000615446"/>
    </source>
</evidence>
<feature type="compositionally biased region" description="Basic and acidic residues" evidence="1">
    <location>
        <begin position="360"/>
        <end position="369"/>
    </location>
</feature>
<dbReference type="EMBL" id="BLAL01000285">
    <property type="protein sequence ID" value="GES99975.1"/>
    <property type="molecule type" value="Genomic_DNA"/>
</dbReference>
<organism evidence="2 3">
    <name type="scientific">Rhizophagus clarus</name>
    <dbReference type="NCBI Taxonomy" id="94130"/>
    <lineage>
        <taxon>Eukaryota</taxon>
        <taxon>Fungi</taxon>
        <taxon>Fungi incertae sedis</taxon>
        <taxon>Mucoromycota</taxon>
        <taxon>Glomeromycotina</taxon>
        <taxon>Glomeromycetes</taxon>
        <taxon>Glomerales</taxon>
        <taxon>Glomeraceae</taxon>
        <taxon>Rhizophagus</taxon>
    </lineage>
</organism>
<feature type="compositionally biased region" description="Basic and acidic residues" evidence="1">
    <location>
        <begin position="250"/>
        <end position="282"/>
    </location>
</feature>
<gene>
    <name evidence="2" type="ORF">RCL2_002645200</name>
</gene>
<feature type="compositionally biased region" description="Basic and acidic residues" evidence="1">
    <location>
        <begin position="11"/>
        <end position="43"/>
    </location>
</feature>
<feature type="compositionally biased region" description="Basic residues" evidence="1">
    <location>
        <begin position="390"/>
        <end position="400"/>
    </location>
</feature>
<dbReference type="OrthoDB" id="2373597at2759"/>
<feature type="region of interest" description="Disordered" evidence="1">
    <location>
        <begin position="168"/>
        <end position="205"/>
    </location>
</feature>
<feature type="region of interest" description="Disordered" evidence="1">
    <location>
        <begin position="250"/>
        <end position="400"/>
    </location>
</feature>
<dbReference type="AlphaFoldDB" id="A0A8H3M8V2"/>
<feature type="compositionally biased region" description="Basic and acidic residues" evidence="1">
    <location>
        <begin position="293"/>
        <end position="307"/>
    </location>
</feature>
<name>A0A8H3M8V2_9GLOM</name>
<protein>
    <submittedName>
        <fullName evidence="2">Uncharacterized protein</fullName>
    </submittedName>
</protein>
<accession>A0A8H3M8V2</accession>